<dbReference type="GO" id="GO:0006308">
    <property type="term" value="P:DNA catabolic process"/>
    <property type="evidence" value="ECO:0007669"/>
    <property type="project" value="UniProtKB-UniRule"/>
</dbReference>
<sequence>MDEKITYEKAANELDEILKAIKNDEVTVDDLAEKVERASQLIVYCKEKLTNTERKVEEIIDKLG</sequence>
<keyword evidence="2" id="KW-0963">Cytoplasm</keyword>
<evidence type="ECO:0000256" key="6">
    <source>
        <dbReference type="NCBIfam" id="TIGR01280"/>
    </source>
</evidence>
<organism evidence="8 9">
    <name type="scientific">Myroides pelagicus</name>
    <dbReference type="NCBI Taxonomy" id="270914"/>
    <lineage>
        <taxon>Bacteria</taxon>
        <taxon>Pseudomonadati</taxon>
        <taxon>Bacteroidota</taxon>
        <taxon>Flavobacteriia</taxon>
        <taxon>Flavobacteriales</taxon>
        <taxon>Flavobacteriaceae</taxon>
        <taxon>Myroides</taxon>
    </lineage>
</organism>
<evidence type="ECO:0000256" key="4">
    <source>
        <dbReference type="ARBA" id="ARBA00022801"/>
    </source>
</evidence>
<dbReference type="RefSeq" id="WP_155035358.1">
    <property type="nucleotide sequence ID" value="NZ_JAYMMG010000005.1"/>
</dbReference>
<evidence type="ECO:0000256" key="5">
    <source>
        <dbReference type="ARBA" id="ARBA00022839"/>
    </source>
</evidence>
<evidence type="ECO:0000313" key="8">
    <source>
        <dbReference type="EMBL" id="MTH29374.1"/>
    </source>
</evidence>
<accession>A0A7K1GMD1</accession>
<proteinExistence type="inferred from homology"/>
<dbReference type="Pfam" id="PF02609">
    <property type="entry name" value="Exonuc_VII_S"/>
    <property type="match status" value="1"/>
</dbReference>
<evidence type="ECO:0000256" key="7">
    <source>
        <dbReference type="SAM" id="Coils"/>
    </source>
</evidence>
<evidence type="ECO:0000256" key="2">
    <source>
        <dbReference type="ARBA" id="ARBA00022490"/>
    </source>
</evidence>
<feature type="coiled-coil region" evidence="7">
    <location>
        <begin position="7"/>
        <end position="41"/>
    </location>
</feature>
<dbReference type="GO" id="GO:0008855">
    <property type="term" value="F:exodeoxyribonuclease VII activity"/>
    <property type="evidence" value="ECO:0007669"/>
    <property type="project" value="UniProtKB-UniRule"/>
</dbReference>
<evidence type="ECO:0000256" key="3">
    <source>
        <dbReference type="ARBA" id="ARBA00022722"/>
    </source>
</evidence>
<dbReference type="InterPro" id="IPR037004">
    <property type="entry name" value="Exonuc_VII_ssu_sf"/>
</dbReference>
<dbReference type="GO" id="GO:0009318">
    <property type="term" value="C:exodeoxyribonuclease VII complex"/>
    <property type="evidence" value="ECO:0007669"/>
    <property type="project" value="UniProtKB-UniRule"/>
</dbReference>
<dbReference type="InterPro" id="IPR003761">
    <property type="entry name" value="Exonuc_VII_S"/>
</dbReference>
<keyword evidence="3" id="KW-0540">Nuclease</keyword>
<comment type="similarity">
    <text evidence="1">Belongs to the XseB family.</text>
</comment>
<evidence type="ECO:0000256" key="1">
    <source>
        <dbReference type="ARBA" id="ARBA00009998"/>
    </source>
</evidence>
<dbReference type="AlphaFoldDB" id="A0A7K1GMD1"/>
<dbReference type="OrthoDB" id="9813898at2"/>
<keyword evidence="9" id="KW-1185">Reference proteome</keyword>
<keyword evidence="7" id="KW-0175">Coiled coil</keyword>
<dbReference type="Gene3D" id="1.10.287.1040">
    <property type="entry name" value="Exonuclease VII, small subunit"/>
    <property type="match status" value="1"/>
</dbReference>
<dbReference type="NCBIfam" id="TIGR01280">
    <property type="entry name" value="xseB"/>
    <property type="match status" value="1"/>
</dbReference>
<gene>
    <name evidence="8" type="primary">xseB</name>
    <name evidence="8" type="ORF">GJV77_05485</name>
</gene>
<dbReference type="EC" id="3.1.11.6" evidence="6"/>
<comment type="caution">
    <text evidence="8">The sequence shown here is derived from an EMBL/GenBank/DDBJ whole genome shotgun (WGS) entry which is preliminary data.</text>
</comment>
<keyword evidence="4 8" id="KW-0378">Hydrolase</keyword>
<reference evidence="8 9" key="1">
    <citation type="journal article" date="2006" name="Int. J. Syst. Evol. Microbiol.">
        <title>Myroides pelagicus sp. nov., isolated from seawater in Thailand.</title>
        <authorList>
            <person name="Yoon J."/>
            <person name="Maneerat S."/>
            <person name="Kawai F."/>
            <person name="Yokota A."/>
        </authorList>
    </citation>
    <scope>NUCLEOTIDE SEQUENCE [LARGE SCALE GENOMIC DNA]</scope>
    <source>
        <strain evidence="8 9">SM1T</strain>
    </source>
</reference>
<dbReference type="SUPFAM" id="SSF116842">
    <property type="entry name" value="XseB-like"/>
    <property type="match status" value="1"/>
</dbReference>
<protein>
    <recommendedName>
        <fullName evidence="6">Exodeoxyribonuclease VII small subunit</fullName>
        <ecNumber evidence="6">3.1.11.6</ecNumber>
    </recommendedName>
</protein>
<dbReference type="EMBL" id="WMJY01000009">
    <property type="protein sequence ID" value="MTH29374.1"/>
    <property type="molecule type" value="Genomic_DNA"/>
</dbReference>
<dbReference type="Proteomes" id="UP000488936">
    <property type="component" value="Unassembled WGS sequence"/>
</dbReference>
<evidence type="ECO:0000313" key="9">
    <source>
        <dbReference type="Proteomes" id="UP000488936"/>
    </source>
</evidence>
<keyword evidence="5" id="KW-0269">Exonuclease</keyword>
<name>A0A7K1GMD1_9FLAO</name>